<keyword evidence="3" id="KW-1185">Reference proteome</keyword>
<name>A0A9W8CTU5_9FUNG</name>
<dbReference type="AlphaFoldDB" id="A0A9W8CTU5"/>
<comment type="caution">
    <text evidence="2">The sequence shown here is derived from an EMBL/GenBank/DDBJ whole genome shotgun (WGS) entry which is preliminary data.</text>
</comment>
<protein>
    <submittedName>
        <fullName evidence="2">Uncharacterized protein</fullName>
    </submittedName>
</protein>
<evidence type="ECO:0000256" key="1">
    <source>
        <dbReference type="SAM" id="MobiDB-lite"/>
    </source>
</evidence>
<reference evidence="2" key="1">
    <citation type="submission" date="2022-07" db="EMBL/GenBank/DDBJ databases">
        <title>Phylogenomic reconstructions and comparative analyses of Kickxellomycotina fungi.</title>
        <authorList>
            <person name="Reynolds N.K."/>
            <person name="Stajich J.E."/>
            <person name="Barry K."/>
            <person name="Grigoriev I.V."/>
            <person name="Crous P."/>
            <person name="Smith M.E."/>
        </authorList>
    </citation>
    <scope>NUCLEOTIDE SEQUENCE</scope>
    <source>
        <strain evidence="2">NBRC 32514</strain>
    </source>
</reference>
<organism evidence="2 3">
    <name type="scientific">Coemansia erecta</name>
    <dbReference type="NCBI Taxonomy" id="147472"/>
    <lineage>
        <taxon>Eukaryota</taxon>
        <taxon>Fungi</taxon>
        <taxon>Fungi incertae sedis</taxon>
        <taxon>Zoopagomycota</taxon>
        <taxon>Kickxellomycotina</taxon>
        <taxon>Kickxellomycetes</taxon>
        <taxon>Kickxellales</taxon>
        <taxon>Kickxellaceae</taxon>
        <taxon>Coemansia</taxon>
    </lineage>
</organism>
<dbReference type="OrthoDB" id="5587745at2759"/>
<feature type="region of interest" description="Disordered" evidence="1">
    <location>
        <begin position="41"/>
        <end position="73"/>
    </location>
</feature>
<dbReference type="Proteomes" id="UP001149813">
    <property type="component" value="Unassembled WGS sequence"/>
</dbReference>
<dbReference type="EMBL" id="JANBOJ010000006">
    <property type="protein sequence ID" value="KAJ1725379.1"/>
    <property type="molecule type" value="Genomic_DNA"/>
</dbReference>
<sequence length="73" mass="8086">MFGLSRAISGLLATAPVGRTALAPTTLQKCTYASYKPKTNALKSKEKSKLRRQRINKTDRPVQAKRSPRVSKL</sequence>
<evidence type="ECO:0000313" key="2">
    <source>
        <dbReference type="EMBL" id="KAJ1725379.1"/>
    </source>
</evidence>
<feature type="compositionally biased region" description="Basic residues" evidence="1">
    <location>
        <begin position="46"/>
        <end position="55"/>
    </location>
</feature>
<accession>A0A9W8CTU5</accession>
<proteinExistence type="predicted"/>
<gene>
    <name evidence="2" type="ORF">LPJ53_000417</name>
</gene>
<evidence type="ECO:0000313" key="3">
    <source>
        <dbReference type="Proteomes" id="UP001149813"/>
    </source>
</evidence>